<dbReference type="InterPro" id="IPR057253">
    <property type="entry name" value="CoiA-like_N"/>
</dbReference>
<protein>
    <submittedName>
        <fullName evidence="3">CoiA family competence protein</fullName>
    </submittedName>
</protein>
<feature type="domain" description="Competence protein CoiA-like N-terminal" evidence="2">
    <location>
        <begin position="37"/>
        <end position="77"/>
    </location>
</feature>
<dbReference type="Proteomes" id="UP000305100">
    <property type="component" value="Unassembled WGS sequence"/>
</dbReference>
<dbReference type="OrthoDB" id="3784230at2"/>
<dbReference type="AlphaFoldDB" id="A0A5R9CY01"/>
<gene>
    <name evidence="3" type="ORF">FEZ41_04995</name>
</gene>
<dbReference type="InterPro" id="IPR010330">
    <property type="entry name" value="CoiA_nuc"/>
</dbReference>
<comment type="caution">
    <text evidence="3">The sequence shown here is derived from an EMBL/GenBank/DDBJ whole genome shotgun (WGS) entry which is preliminary data.</text>
</comment>
<dbReference type="EMBL" id="VBSX01000008">
    <property type="protein sequence ID" value="TLQ20013.1"/>
    <property type="molecule type" value="Genomic_DNA"/>
</dbReference>
<evidence type="ECO:0000259" key="2">
    <source>
        <dbReference type="Pfam" id="PF25164"/>
    </source>
</evidence>
<feature type="domain" description="Competence protein CoiA nuclease-like" evidence="1">
    <location>
        <begin position="80"/>
        <end position="214"/>
    </location>
</feature>
<dbReference type="Pfam" id="PF25164">
    <property type="entry name" value="CoiA_N"/>
    <property type="match status" value="1"/>
</dbReference>
<evidence type="ECO:0000313" key="4">
    <source>
        <dbReference type="Proteomes" id="UP000305100"/>
    </source>
</evidence>
<sequence>MKICVYLFKWRLVKEIPMLVAQLNGRLIEAQKVSKDTSKKSRANFICPQCRQSVILKRGQYRIAHFSHRGLSDCPYSESESAAHQAGKLRFQADISEIGHMAVIERDFDAIKQRADVYVPDWQLVFEYQCSPISFTEIKRRTAGYQQVAADVIWIVGDRHATGRYRREQIAKFARFNDRLGFYFVSYSSKTRLFGLHYFIQEVAGKMVAEVQKFSNLRALMAFMRTSQTHYSQQIGGHFQARQRILHQLRTIQESNLRRAKTYLSSVNACYAAGRQFVGCPMICHGQAGGGLPIVKQGVLGWKVWLVLQLFERGQQDFSTSELEAIFEAGCEQFLIEFAQVRVGRQLMADRFRQFIRDCRSAGYLRYTIGGIAIINRPEWFDDYDQKRRFILTNRQLL</sequence>
<reference evidence="3 4" key="1">
    <citation type="submission" date="2019-05" db="EMBL/GenBank/DDBJ databases">
        <title>The metagenome of a microbial culture collection derived from dairy environment covers the genomic content of the human microbiome.</title>
        <authorList>
            <person name="Roder T."/>
            <person name="Wuthrich D."/>
            <person name="Sattari Z."/>
            <person name="Von Ah U."/>
            <person name="Bar C."/>
            <person name="Ronchi F."/>
            <person name="Macpherson A.J."/>
            <person name="Ganal-Vonarburg S.C."/>
            <person name="Bruggmann R."/>
            <person name="Vergeres G."/>
        </authorList>
    </citation>
    <scope>NUCLEOTIDE SEQUENCE [LARGE SCALE GENOMIC DNA]</scope>
    <source>
        <strain evidence="3 4">FAM 1079</strain>
    </source>
</reference>
<organism evidence="3 4">
    <name type="scientific">Lentilactobacillus parafarraginis</name>
    <dbReference type="NCBI Taxonomy" id="390842"/>
    <lineage>
        <taxon>Bacteria</taxon>
        <taxon>Bacillati</taxon>
        <taxon>Bacillota</taxon>
        <taxon>Bacilli</taxon>
        <taxon>Lactobacillales</taxon>
        <taxon>Lactobacillaceae</taxon>
        <taxon>Lentilactobacillus</taxon>
    </lineage>
</organism>
<evidence type="ECO:0000259" key="1">
    <source>
        <dbReference type="Pfam" id="PF06054"/>
    </source>
</evidence>
<accession>A0A5R9CY01</accession>
<evidence type="ECO:0000313" key="3">
    <source>
        <dbReference type="EMBL" id="TLQ20013.1"/>
    </source>
</evidence>
<dbReference type="Pfam" id="PF06054">
    <property type="entry name" value="CoiA_nuc"/>
    <property type="match status" value="1"/>
</dbReference>
<proteinExistence type="predicted"/>
<name>A0A5R9CY01_9LACO</name>